<feature type="domain" description="Putative collagen-binding" evidence="2">
    <location>
        <begin position="372"/>
        <end position="462"/>
    </location>
</feature>
<reference evidence="5" key="1">
    <citation type="submission" date="2016-08" db="EMBL/GenBank/DDBJ databases">
        <authorList>
            <person name="Wibberg D."/>
        </authorList>
    </citation>
    <scope>NUCLEOTIDE SEQUENCE [LARGE SCALE GENOMIC DNA]</scope>
</reference>
<dbReference type="AlphaFoldDB" id="A0A1R3T1H7"/>
<dbReference type="Gene3D" id="3.20.20.80">
    <property type="entry name" value="Glycosidases"/>
    <property type="match status" value="1"/>
</dbReference>
<dbReference type="InterPro" id="IPR024749">
    <property type="entry name" value="Collagen-bd_put"/>
</dbReference>
<evidence type="ECO:0000259" key="2">
    <source>
        <dbReference type="Pfam" id="PF12904"/>
    </source>
</evidence>
<dbReference type="InterPro" id="IPR025277">
    <property type="entry name" value="Apiosidase-like_cat_dom"/>
</dbReference>
<dbReference type="PANTHER" id="PTHR37836:SF3">
    <property type="entry name" value="ENDOGLUCANASE"/>
    <property type="match status" value="1"/>
</dbReference>
<evidence type="ECO:0000259" key="3">
    <source>
        <dbReference type="Pfam" id="PF13204"/>
    </source>
</evidence>
<dbReference type="PANTHER" id="PTHR37836">
    <property type="entry name" value="LMO1036 PROTEIN"/>
    <property type="match status" value="1"/>
</dbReference>
<keyword evidence="1" id="KW-0732">Signal</keyword>
<dbReference type="Pfam" id="PF13204">
    <property type="entry name" value="Apiosidase"/>
    <property type="match status" value="1"/>
</dbReference>
<evidence type="ECO:0008006" key="6">
    <source>
        <dbReference type="Google" id="ProtNLM"/>
    </source>
</evidence>
<proteinExistence type="predicted"/>
<dbReference type="EMBL" id="LT605205">
    <property type="protein sequence ID" value="SCD20980.1"/>
    <property type="molecule type" value="Genomic_DNA"/>
</dbReference>
<accession>A0A1R3T1H7</accession>
<feature type="signal peptide" evidence="1">
    <location>
        <begin position="1"/>
        <end position="25"/>
    </location>
</feature>
<dbReference type="STRING" id="1642647.PSM36_2175"/>
<feature type="chain" id="PRO_5011961044" description="DUF4038 domain-containing protein" evidence="1">
    <location>
        <begin position="26"/>
        <end position="464"/>
    </location>
</feature>
<sequence length="464" mass="52861">MNTNYKIRVLFFALALIFSTYILHAQEDKWQGKAVDFSHGRLEVHPDKRFLCHADGTPFFYLGDTAWELFHRLDETEIDTYLENRREKGFNVIQAVILAELDGLNTPNKNGDRPLLGNDPRKPNEAYFAWVDKVIRKAAGKGMYIGLLPTWGDKVDVQWGTGPVIFDTDNAYTYGQYLGERYKDFPNIIWINGGDRSGGGRNKDIWDAMAKGIRSADNNHLMTFHPIGAETSGSWFHDYDWLDFNSCQTGHAYYTYDIFEKLIAGDYNRQPTKPAINLEPCYEDHPVRGQPEGVDLWFDESNVRHALYWSLFSGAFGHTYGCHPVWQFMAPGYTPVGGVRNNWYDVLDLPGAWDLIHARRLFESYDFFSRQPDNTIILTPQTESKDYAIATKGDGYALIYLPHGNSVEVSLEKISGTKKIKLIWFNPRTGKKTGIGAKAAKGSFVATPPSSGKNNDWILIMERY</sequence>
<evidence type="ECO:0000256" key="1">
    <source>
        <dbReference type="SAM" id="SignalP"/>
    </source>
</evidence>
<evidence type="ECO:0000313" key="4">
    <source>
        <dbReference type="EMBL" id="SCD20980.1"/>
    </source>
</evidence>
<dbReference type="KEGG" id="psac:PSM36_2175"/>
<organism evidence="4 5">
    <name type="scientific">Proteiniphilum saccharofermentans</name>
    <dbReference type="NCBI Taxonomy" id="1642647"/>
    <lineage>
        <taxon>Bacteria</taxon>
        <taxon>Pseudomonadati</taxon>
        <taxon>Bacteroidota</taxon>
        <taxon>Bacteroidia</taxon>
        <taxon>Bacteroidales</taxon>
        <taxon>Dysgonomonadaceae</taxon>
        <taxon>Proteiniphilum</taxon>
    </lineage>
</organism>
<protein>
    <recommendedName>
        <fullName evidence="6">DUF4038 domain-containing protein</fullName>
    </recommendedName>
</protein>
<feature type="domain" description="Apiosidase-like catalytic" evidence="3">
    <location>
        <begin position="47"/>
        <end position="368"/>
    </location>
</feature>
<dbReference type="Pfam" id="PF12904">
    <property type="entry name" value="Collagen_bind_2"/>
    <property type="match status" value="1"/>
</dbReference>
<keyword evidence="5" id="KW-1185">Reference proteome</keyword>
<dbReference type="RefSeq" id="WP_083711017.1">
    <property type="nucleotide sequence ID" value="NZ_LT605205.1"/>
</dbReference>
<evidence type="ECO:0000313" key="5">
    <source>
        <dbReference type="Proteomes" id="UP000187464"/>
    </source>
</evidence>
<dbReference type="SUPFAM" id="SSF51445">
    <property type="entry name" value="(Trans)glycosidases"/>
    <property type="match status" value="1"/>
</dbReference>
<dbReference type="InterPro" id="IPR017853">
    <property type="entry name" value="GH"/>
</dbReference>
<dbReference type="Proteomes" id="UP000187464">
    <property type="component" value="Chromosome I"/>
</dbReference>
<gene>
    <name evidence="4" type="ORF">PSM36_2175</name>
</gene>
<name>A0A1R3T1H7_9BACT</name>